<dbReference type="GO" id="GO:0031344">
    <property type="term" value="P:regulation of cell projection organization"/>
    <property type="evidence" value="ECO:0007669"/>
    <property type="project" value="TreeGrafter"/>
</dbReference>
<dbReference type="PANTHER" id="PTHR31508:SF2">
    <property type="entry name" value="PROTEIN PITCHFORK"/>
    <property type="match status" value="1"/>
</dbReference>
<dbReference type="PANTHER" id="PTHR31508">
    <property type="entry name" value="PROTEIN PITCHFORK"/>
    <property type="match status" value="1"/>
</dbReference>
<proteinExistence type="predicted"/>
<reference evidence="1" key="1">
    <citation type="submission" date="2021-04" db="EMBL/GenBank/DDBJ databases">
        <authorList>
            <consortium name="Molecular Ecology Group"/>
        </authorList>
    </citation>
    <scope>NUCLEOTIDE SEQUENCE</scope>
</reference>
<dbReference type="GO" id="GO:0008092">
    <property type="term" value="F:cytoskeletal protein binding"/>
    <property type="evidence" value="ECO:0007669"/>
    <property type="project" value="TreeGrafter"/>
</dbReference>
<dbReference type="OrthoDB" id="8189408at2759"/>
<dbReference type="Pfam" id="PF07004">
    <property type="entry name" value="SHIPPO-rpt"/>
    <property type="match status" value="1"/>
</dbReference>
<dbReference type="EMBL" id="CAJHNH020001979">
    <property type="protein sequence ID" value="CAG5125188.1"/>
    <property type="molecule type" value="Genomic_DNA"/>
</dbReference>
<feature type="non-terminal residue" evidence="1">
    <location>
        <position position="1"/>
    </location>
</feature>
<dbReference type="InterPro" id="IPR033602">
    <property type="entry name" value="CIMAP3"/>
</dbReference>
<name>A0A8S3ZAG4_9EUPU</name>
<evidence type="ECO:0000313" key="2">
    <source>
        <dbReference type="Proteomes" id="UP000678393"/>
    </source>
</evidence>
<comment type="caution">
    <text evidence="1">The sequence shown here is derived from an EMBL/GenBank/DDBJ whole genome shotgun (WGS) entry which is preliminary data.</text>
</comment>
<gene>
    <name evidence="1" type="ORF">CUNI_LOCUS10746</name>
</gene>
<evidence type="ECO:0008006" key="3">
    <source>
        <dbReference type="Google" id="ProtNLM"/>
    </source>
</evidence>
<dbReference type="AlphaFoldDB" id="A0A8S3ZAG4"/>
<protein>
    <recommendedName>
        <fullName evidence="3">Protein pitchfork</fullName>
    </recommendedName>
</protein>
<sequence length="192" mass="21983">VCEKSGQVAFLTTKERELFPVKTSKDRFGNELCPLKGAPHRGPGCYDNDKKTNLVHLLETKIMSTKGYTLAARTGPRLAKEVAFQTPCPTEYQRHYHDPKNSQESKKPFQTGADRFTMSKKDIINAVPGAGTYEHQIHLNRKVQWHQSFGGSPVFLPTVALRSTIDRNTEKLYSTKEEKKYQRKLAYLKLYY</sequence>
<organism evidence="1 2">
    <name type="scientific">Candidula unifasciata</name>
    <dbReference type="NCBI Taxonomy" id="100452"/>
    <lineage>
        <taxon>Eukaryota</taxon>
        <taxon>Metazoa</taxon>
        <taxon>Spiralia</taxon>
        <taxon>Lophotrochozoa</taxon>
        <taxon>Mollusca</taxon>
        <taxon>Gastropoda</taxon>
        <taxon>Heterobranchia</taxon>
        <taxon>Euthyneura</taxon>
        <taxon>Panpulmonata</taxon>
        <taxon>Eupulmonata</taxon>
        <taxon>Stylommatophora</taxon>
        <taxon>Helicina</taxon>
        <taxon>Helicoidea</taxon>
        <taxon>Geomitridae</taxon>
        <taxon>Candidula</taxon>
    </lineage>
</organism>
<keyword evidence="2" id="KW-1185">Reference proteome</keyword>
<dbReference type="Proteomes" id="UP000678393">
    <property type="component" value="Unassembled WGS sequence"/>
</dbReference>
<evidence type="ECO:0000313" key="1">
    <source>
        <dbReference type="EMBL" id="CAG5125188.1"/>
    </source>
</evidence>
<accession>A0A8S3ZAG4</accession>
<dbReference type="InterPro" id="IPR010736">
    <property type="entry name" value="SHIPPO-rpt"/>
</dbReference>